<dbReference type="GO" id="GO:0005549">
    <property type="term" value="F:odorant binding"/>
    <property type="evidence" value="ECO:0007669"/>
    <property type="project" value="InterPro"/>
</dbReference>
<organism evidence="11 12">
    <name type="scientific">Diploptera punctata</name>
    <name type="common">Pacific beetle cockroach</name>
    <dbReference type="NCBI Taxonomy" id="6984"/>
    <lineage>
        <taxon>Eukaryota</taxon>
        <taxon>Metazoa</taxon>
        <taxon>Ecdysozoa</taxon>
        <taxon>Arthropoda</taxon>
        <taxon>Hexapoda</taxon>
        <taxon>Insecta</taxon>
        <taxon>Pterygota</taxon>
        <taxon>Neoptera</taxon>
        <taxon>Polyneoptera</taxon>
        <taxon>Dictyoptera</taxon>
        <taxon>Blattodea</taxon>
        <taxon>Blaberoidea</taxon>
        <taxon>Blaberidae</taxon>
        <taxon>Diplopterinae</taxon>
        <taxon>Diploptera</taxon>
    </lineage>
</organism>
<dbReference type="GO" id="GO:0005886">
    <property type="term" value="C:plasma membrane"/>
    <property type="evidence" value="ECO:0007669"/>
    <property type="project" value="UniProtKB-SubCell"/>
</dbReference>
<evidence type="ECO:0000256" key="4">
    <source>
        <dbReference type="ARBA" id="ARBA00022692"/>
    </source>
</evidence>
<feature type="non-terminal residue" evidence="11">
    <location>
        <position position="242"/>
    </location>
</feature>
<proteinExistence type="predicted"/>
<dbReference type="PANTHER" id="PTHR21137">
    <property type="entry name" value="ODORANT RECEPTOR"/>
    <property type="match status" value="1"/>
</dbReference>
<keyword evidence="7 10" id="KW-0472">Membrane</keyword>
<evidence type="ECO:0000256" key="1">
    <source>
        <dbReference type="ARBA" id="ARBA00004651"/>
    </source>
</evidence>
<keyword evidence="4 10" id="KW-0812">Transmembrane</keyword>
<comment type="caution">
    <text evidence="11">The sequence shown here is derived from an EMBL/GenBank/DDBJ whole genome shotgun (WGS) entry which is preliminary data.</text>
</comment>
<evidence type="ECO:0000256" key="10">
    <source>
        <dbReference type="SAM" id="Phobius"/>
    </source>
</evidence>
<comment type="subcellular location">
    <subcellularLocation>
        <location evidence="1">Cell membrane</location>
        <topology evidence="1">Multi-pass membrane protein</topology>
    </subcellularLocation>
</comment>
<evidence type="ECO:0000313" key="12">
    <source>
        <dbReference type="Proteomes" id="UP001233999"/>
    </source>
</evidence>
<keyword evidence="2" id="KW-1003">Cell membrane</keyword>
<evidence type="ECO:0000256" key="5">
    <source>
        <dbReference type="ARBA" id="ARBA00022725"/>
    </source>
</evidence>
<evidence type="ECO:0000256" key="3">
    <source>
        <dbReference type="ARBA" id="ARBA00022606"/>
    </source>
</evidence>
<dbReference type="PANTHER" id="PTHR21137:SF3">
    <property type="entry name" value="ODORANT RECEPTOR 30A-RELATED"/>
    <property type="match status" value="1"/>
</dbReference>
<dbReference type="EMBL" id="JASPKZ010009832">
    <property type="protein sequence ID" value="KAJ9575531.1"/>
    <property type="molecule type" value="Genomic_DNA"/>
</dbReference>
<evidence type="ECO:0000256" key="9">
    <source>
        <dbReference type="ARBA" id="ARBA00023224"/>
    </source>
</evidence>
<dbReference type="Pfam" id="PF02949">
    <property type="entry name" value="7tm_6"/>
    <property type="match status" value="1"/>
</dbReference>
<evidence type="ECO:0000256" key="2">
    <source>
        <dbReference type="ARBA" id="ARBA00022475"/>
    </source>
</evidence>
<name>A0AAD8E3G5_DIPPU</name>
<dbReference type="GO" id="GO:0007165">
    <property type="term" value="P:signal transduction"/>
    <property type="evidence" value="ECO:0007669"/>
    <property type="project" value="UniProtKB-KW"/>
</dbReference>
<keyword evidence="5" id="KW-0552">Olfaction</keyword>
<keyword evidence="9" id="KW-0807">Transducer</keyword>
<feature type="transmembrane region" description="Helical" evidence="10">
    <location>
        <begin position="130"/>
        <end position="148"/>
    </location>
</feature>
<reference evidence="11" key="1">
    <citation type="journal article" date="2023" name="IScience">
        <title>Live-bearing cockroach genome reveals convergent evolutionary mechanisms linked to viviparity in insects and beyond.</title>
        <authorList>
            <person name="Fouks B."/>
            <person name="Harrison M.C."/>
            <person name="Mikhailova A.A."/>
            <person name="Marchal E."/>
            <person name="English S."/>
            <person name="Carruthers M."/>
            <person name="Jennings E.C."/>
            <person name="Chiamaka E.L."/>
            <person name="Frigard R.A."/>
            <person name="Pippel M."/>
            <person name="Attardo G.M."/>
            <person name="Benoit J.B."/>
            <person name="Bornberg-Bauer E."/>
            <person name="Tobe S.S."/>
        </authorList>
    </citation>
    <scope>NUCLEOTIDE SEQUENCE</scope>
    <source>
        <strain evidence="11">Stay&amp;Tobe</strain>
    </source>
</reference>
<keyword evidence="6 10" id="KW-1133">Transmembrane helix</keyword>
<keyword evidence="12" id="KW-1185">Reference proteome</keyword>
<keyword evidence="3" id="KW-0716">Sensory transduction</keyword>
<evidence type="ECO:0000313" key="11">
    <source>
        <dbReference type="EMBL" id="KAJ9575531.1"/>
    </source>
</evidence>
<dbReference type="GO" id="GO:0004984">
    <property type="term" value="F:olfactory receptor activity"/>
    <property type="evidence" value="ECO:0007669"/>
    <property type="project" value="InterPro"/>
</dbReference>
<evidence type="ECO:0000256" key="6">
    <source>
        <dbReference type="ARBA" id="ARBA00022989"/>
    </source>
</evidence>
<feature type="transmembrane region" description="Helical" evidence="10">
    <location>
        <begin position="176"/>
        <end position="198"/>
    </location>
</feature>
<feature type="transmembrane region" description="Helical" evidence="10">
    <location>
        <begin position="39"/>
        <end position="61"/>
    </location>
</feature>
<keyword evidence="8" id="KW-0675">Receptor</keyword>
<dbReference type="Proteomes" id="UP001233999">
    <property type="component" value="Unassembled WGS sequence"/>
</dbReference>
<evidence type="ECO:0000256" key="8">
    <source>
        <dbReference type="ARBA" id="ARBA00023170"/>
    </source>
</evidence>
<accession>A0AAD8E3G5</accession>
<reference evidence="11" key="2">
    <citation type="submission" date="2023-05" db="EMBL/GenBank/DDBJ databases">
        <authorList>
            <person name="Fouks B."/>
        </authorList>
    </citation>
    <scope>NUCLEOTIDE SEQUENCE</scope>
    <source>
        <strain evidence="11">Stay&amp;Tobe</strain>
        <tissue evidence="11">Testes</tissue>
    </source>
</reference>
<dbReference type="AlphaFoldDB" id="A0AAD8E3G5"/>
<gene>
    <name evidence="11" type="ORF">L9F63_007601</name>
</gene>
<feature type="transmembrane region" description="Helical" evidence="10">
    <location>
        <begin position="73"/>
        <end position="91"/>
    </location>
</feature>
<protein>
    <submittedName>
        <fullName evidence="11">Uncharacterized protein</fullName>
    </submittedName>
</protein>
<evidence type="ECO:0000256" key="7">
    <source>
        <dbReference type="ARBA" id="ARBA00023136"/>
    </source>
</evidence>
<dbReference type="InterPro" id="IPR004117">
    <property type="entry name" value="7tm6_olfct_rcpt"/>
</dbReference>
<sequence>MESNASNVYMSTQIKILRLLGTWPFKENTKIWKKLIAKLLFYSMLLTKFIMIVSVFYHIYLEWGHLPDPIDNAIMLSAMFTTTFGVLYIQVNNKRFQHLMAIIDKHFIVPNNSQEIYSKIFKNYEKLSRISTKLILVSAVLTITSYGFKPFMSQKNNDTLTLPFQASFPFDVTTGINYWIVYLLMEICVLAITCNGTANSDFIVSLIIKTTCQFSFLQHMILNIKKEVIKKNTEHLHEEKTR</sequence>